<accession>A0A4Z0MUJ3</accession>
<dbReference type="EMBL" id="SRKZ01000001">
    <property type="protein sequence ID" value="TGD82986.1"/>
    <property type="molecule type" value="Genomic_DNA"/>
</dbReference>
<organism evidence="1 2">
    <name type="scientific">Hymenobacter wooponensis</name>
    <dbReference type="NCBI Taxonomy" id="1525360"/>
    <lineage>
        <taxon>Bacteria</taxon>
        <taxon>Pseudomonadati</taxon>
        <taxon>Bacteroidota</taxon>
        <taxon>Cytophagia</taxon>
        <taxon>Cytophagales</taxon>
        <taxon>Hymenobacteraceae</taxon>
        <taxon>Hymenobacter</taxon>
    </lineage>
</organism>
<sequence>MKNEIKVGFVVAYDWYLLEQSLPIVYEDADKICISIDKNRVGWSGKEFLFDEQGFRKLIKKLDYKNKIDVYEDVFYKPELTPIENDSRQRQLMAEHQGPGGWHVQLDADEYFVNFGKFAQWLRNSSFSYPVNIICPSITLFKKLEKGFLAVEAEKFASSEIIGAATNKPAYKHARISDWFNVLVPYEIIHQSWARTSQEIEQKVRNWGHSNDFDINGYIEFWESLTEDNYRGFVNFHPIYPRNWPKLIFIEGDSINDIVNYYVNNPLERPGQLALAMRNSRWISRIKSVFSRFFPSA</sequence>
<proteinExistence type="predicted"/>
<gene>
    <name evidence="1" type="ORF">EU557_04195</name>
</gene>
<dbReference type="OrthoDB" id="745987at2"/>
<name>A0A4Z0MUJ3_9BACT</name>
<keyword evidence="2" id="KW-1185">Reference proteome</keyword>
<reference evidence="1 2" key="1">
    <citation type="submission" date="2019-04" db="EMBL/GenBank/DDBJ databases">
        <authorList>
            <person name="Feng G."/>
            <person name="Zhang J."/>
            <person name="Zhu H."/>
        </authorList>
    </citation>
    <scope>NUCLEOTIDE SEQUENCE [LARGE SCALE GENOMIC DNA]</scope>
    <source>
        <strain evidence="1 2">JCM 19491</strain>
    </source>
</reference>
<dbReference type="RefSeq" id="WP_135529141.1">
    <property type="nucleotide sequence ID" value="NZ_SRKZ01000001.1"/>
</dbReference>
<dbReference type="AlphaFoldDB" id="A0A4Z0MUJ3"/>
<protein>
    <recommendedName>
        <fullName evidence="3">Glycosyl transferase</fullName>
    </recommendedName>
</protein>
<evidence type="ECO:0000313" key="2">
    <source>
        <dbReference type="Proteomes" id="UP000298284"/>
    </source>
</evidence>
<evidence type="ECO:0000313" key="1">
    <source>
        <dbReference type="EMBL" id="TGD82986.1"/>
    </source>
</evidence>
<evidence type="ECO:0008006" key="3">
    <source>
        <dbReference type="Google" id="ProtNLM"/>
    </source>
</evidence>
<comment type="caution">
    <text evidence="1">The sequence shown here is derived from an EMBL/GenBank/DDBJ whole genome shotgun (WGS) entry which is preliminary data.</text>
</comment>
<dbReference type="Proteomes" id="UP000298284">
    <property type="component" value="Unassembled WGS sequence"/>
</dbReference>